<dbReference type="EMBL" id="JACBKZ010000004">
    <property type="protein sequence ID" value="KAF5951268.1"/>
    <property type="molecule type" value="Genomic_DNA"/>
</dbReference>
<gene>
    <name evidence="2" type="ORF">HYC85_009212</name>
</gene>
<protein>
    <submittedName>
        <fullName evidence="2">Uncharacterized protein</fullName>
    </submittedName>
</protein>
<evidence type="ECO:0000256" key="1">
    <source>
        <dbReference type="SAM" id="MobiDB-lite"/>
    </source>
</evidence>
<reference evidence="3" key="1">
    <citation type="journal article" date="2020" name="Nat. Commun.">
        <title>Genome assembly of wild tea tree DASZ reveals pedigree and selection history of tea varieties.</title>
        <authorList>
            <person name="Zhang W."/>
            <person name="Zhang Y."/>
            <person name="Qiu H."/>
            <person name="Guo Y."/>
            <person name="Wan H."/>
            <person name="Zhang X."/>
            <person name="Scossa F."/>
            <person name="Alseekh S."/>
            <person name="Zhang Q."/>
            <person name="Wang P."/>
            <person name="Xu L."/>
            <person name="Schmidt M.H."/>
            <person name="Jia X."/>
            <person name="Li D."/>
            <person name="Zhu A."/>
            <person name="Guo F."/>
            <person name="Chen W."/>
            <person name="Ni D."/>
            <person name="Usadel B."/>
            <person name="Fernie A.R."/>
            <person name="Wen W."/>
        </authorList>
    </citation>
    <scope>NUCLEOTIDE SEQUENCE [LARGE SCALE GENOMIC DNA]</scope>
    <source>
        <strain evidence="3">cv. G240</strain>
    </source>
</reference>
<proteinExistence type="predicted"/>
<accession>A0A7J7HGZ7</accession>
<sequence length="332" mass="36833">MGEALWRGGHMGKRRRDENPLPGVIRRTSPCLDHISRDVTLHPSDLVLERYDLGRGVAHLGQDVAQLSQVLSFLAEVIVTLVDESPWMNPTSRRHVSQQRSCSSVDSEEFEPETLVDSGVAHRQDNSEVKTGLEEAHRGWFNSGVDSLVLVYMQGLITTEQKGVDPAAAPFAKAPWEIEGLGLREGANLVKVVLKAMRESDSPKPAIFAMSNLMVNGLEWEALLSGALLILDGMLQAVSECLASFITDEEIQSAVAEELAEGRCDVGPRELRQMSKEVTVEYVKPNMWYPVYSPLLFMINEVPIISVCVCARAGARYFFADYPNVLQPFKYS</sequence>
<comment type="caution">
    <text evidence="2">The sequence shown here is derived from an EMBL/GenBank/DDBJ whole genome shotgun (WGS) entry which is preliminary data.</text>
</comment>
<feature type="region of interest" description="Disordered" evidence="1">
    <location>
        <begin position="1"/>
        <end position="22"/>
    </location>
</feature>
<dbReference type="Proteomes" id="UP000593564">
    <property type="component" value="Unassembled WGS sequence"/>
</dbReference>
<dbReference type="SUPFAM" id="SSF51735">
    <property type="entry name" value="NAD(P)-binding Rossmann-fold domains"/>
    <property type="match status" value="1"/>
</dbReference>
<dbReference type="InterPro" id="IPR036291">
    <property type="entry name" value="NAD(P)-bd_dom_sf"/>
</dbReference>
<name>A0A7J7HGZ7_CAMSI</name>
<organism evidence="2 3">
    <name type="scientific">Camellia sinensis</name>
    <name type="common">Tea plant</name>
    <name type="synonym">Thea sinensis</name>
    <dbReference type="NCBI Taxonomy" id="4442"/>
    <lineage>
        <taxon>Eukaryota</taxon>
        <taxon>Viridiplantae</taxon>
        <taxon>Streptophyta</taxon>
        <taxon>Embryophyta</taxon>
        <taxon>Tracheophyta</taxon>
        <taxon>Spermatophyta</taxon>
        <taxon>Magnoliopsida</taxon>
        <taxon>eudicotyledons</taxon>
        <taxon>Gunneridae</taxon>
        <taxon>Pentapetalae</taxon>
        <taxon>asterids</taxon>
        <taxon>Ericales</taxon>
        <taxon>Theaceae</taxon>
        <taxon>Camellia</taxon>
    </lineage>
</organism>
<evidence type="ECO:0000313" key="2">
    <source>
        <dbReference type="EMBL" id="KAF5951268.1"/>
    </source>
</evidence>
<keyword evidence="3" id="KW-1185">Reference proteome</keyword>
<reference evidence="2 3" key="2">
    <citation type="submission" date="2020-07" db="EMBL/GenBank/DDBJ databases">
        <title>Genome assembly of wild tea tree DASZ reveals pedigree and selection history of tea varieties.</title>
        <authorList>
            <person name="Zhang W."/>
        </authorList>
    </citation>
    <scope>NUCLEOTIDE SEQUENCE [LARGE SCALE GENOMIC DNA]</scope>
    <source>
        <strain evidence="3">cv. G240</strain>
        <tissue evidence="2">Leaf</tissue>
    </source>
</reference>
<evidence type="ECO:0000313" key="3">
    <source>
        <dbReference type="Proteomes" id="UP000593564"/>
    </source>
</evidence>
<dbReference type="AlphaFoldDB" id="A0A7J7HGZ7"/>